<dbReference type="eggNOG" id="KOG1887">
    <property type="taxonomic scope" value="Eukaryota"/>
</dbReference>
<feature type="compositionally biased region" description="Polar residues" evidence="1">
    <location>
        <begin position="670"/>
        <end position="698"/>
    </location>
</feature>
<accession>A0A0D9XTU5</accession>
<proteinExistence type="predicted"/>
<dbReference type="Gene3D" id="3.90.70.10">
    <property type="entry name" value="Cysteine proteinases"/>
    <property type="match status" value="2"/>
</dbReference>
<reference evidence="4" key="3">
    <citation type="submission" date="2015-04" db="UniProtKB">
        <authorList>
            <consortium name="EnsemblPlants"/>
        </authorList>
    </citation>
    <scope>IDENTIFICATION</scope>
</reference>
<dbReference type="InterPro" id="IPR001394">
    <property type="entry name" value="Peptidase_C19_UCH"/>
</dbReference>
<dbReference type="InterPro" id="IPR011990">
    <property type="entry name" value="TPR-like_helical_dom_sf"/>
</dbReference>
<dbReference type="PANTHER" id="PTHR34465">
    <property type="entry name" value="CARBOXYL-TERMINAL HYDROLASE-LIKE PROTEIN, PUTATIVE (DUF627 AND DUF629)-RELATED"/>
    <property type="match status" value="1"/>
</dbReference>
<reference evidence="5" key="2">
    <citation type="submission" date="2013-12" db="EMBL/GenBank/DDBJ databases">
        <authorList>
            <person name="Yu Y."/>
            <person name="Lee S."/>
            <person name="de Baynast K."/>
            <person name="Wissotski M."/>
            <person name="Liu L."/>
            <person name="Talag J."/>
            <person name="Goicoechea J."/>
            <person name="Angelova A."/>
            <person name="Jetty R."/>
            <person name="Kudrna D."/>
            <person name="Golser W."/>
            <person name="Rivera L."/>
            <person name="Zhang J."/>
            <person name="Wing R."/>
        </authorList>
    </citation>
    <scope>NUCLEOTIDE SEQUENCE</scope>
</reference>
<dbReference type="Pfam" id="PF04780">
    <property type="entry name" value="DUF629"/>
    <property type="match status" value="2"/>
</dbReference>
<feature type="compositionally biased region" description="Polar residues" evidence="1">
    <location>
        <begin position="631"/>
        <end position="654"/>
    </location>
</feature>
<feature type="compositionally biased region" description="Basic and acidic residues" evidence="1">
    <location>
        <begin position="610"/>
        <end position="625"/>
    </location>
</feature>
<dbReference type="Proteomes" id="UP000032180">
    <property type="component" value="Chromosome 11"/>
</dbReference>
<feature type="domain" description="DUF629" evidence="3">
    <location>
        <begin position="1319"/>
        <end position="1407"/>
    </location>
</feature>
<feature type="domain" description="Peptidase C19 ubiquitin carboxyl-terminal hydrolase" evidence="2">
    <location>
        <begin position="724"/>
        <end position="948"/>
    </location>
</feature>
<dbReference type="InterPro" id="IPR038765">
    <property type="entry name" value="Papain-like_cys_pep_sf"/>
</dbReference>
<dbReference type="Pfam" id="PF00443">
    <property type="entry name" value="UCH"/>
    <property type="match status" value="2"/>
</dbReference>
<feature type="region of interest" description="Disordered" evidence="1">
    <location>
        <begin position="667"/>
        <end position="698"/>
    </location>
</feature>
<dbReference type="GO" id="GO:0016579">
    <property type="term" value="P:protein deubiquitination"/>
    <property type="evidence" value="ECO:0007669"/>
    <property type="project" value="InterPro"/>
</dbReference>
<name>A0A0D9XTU5_9ORYZ</name>
<dbReference type="Gene3D" id="1.25.40.10">
    <property type="entry name" value="Tetratricopeptide repeat domain"/>
    <property type="match status" value="1"/>
</dbReference>
<dbReference type="Gramene" id="LPERR11G15270.1">
    <property type="protein sequence ID" value="LPERR11G15270.1"/>
    <property type="gene ID" value="LPERR11G15270"/>
</dbReference>
<evidence type="ECO:0000256" key="1">
    <source>
        <dbReference type="SAM" id="MobiDB-lite"/>
    </source>
</evidence>
<dbReference type="HOGENOM" id="CLU_000582_1_0_1"/>
<evidence type="ECO:0000313" key="4">
    <source>
        <dbReference type="EnsemblPlants" id="LPERR11G15270.1"/>
    </source>
</evidence>
<evidence type="ECO:0008006" key="6">
    <source>
        <dbReference type="Google" id="ProtNLM"/>
    </source>
</evidence>
<dbReference type="GO" id="GO:0004843">
    <property type="term" value="F:cysteine-type deubiquitinase activity"/>
    <property type="evidence" value="ECO:0007669"/>
    <property type="project" value="InterPro"/>
</dbReference>
<feature type="region of interest" description="Disordered" evidence="1">
    <location>
        <begin position="1529"/>
        <end position="1551"/>
    </location>
</feature>
<keyword evidence="5" id="KW-1185">Reference proteome</keyword>
<feature type="domain" description="Peptidase C19 ubiquitin carboxyl-terminal hydrolase" evidence="2">
    <location>
        <begin position="1647"/>
        <end position="1943"/>
    </location>
</feature>
<reference evidence="4 5" key="1">
    <citation type="submission" date="2012-08" db="EMBL/GenBank/DDBJ databases">
        <title>Oryza genome evolution.</title>
        <authorList>
            <person name="Wing R.A."/>
        </authorList>
    </citation>
    <scope>NUCLEOTIDE SEQUENCE</scope>
</reference>
<evidence type="ECO:0000313" key="5">
    <source>
        <dbReference type="Proteomes" id="UP000032180"/>
    </source>
</evidence>
<sequence>MADAAGKDKDVRKGATAALMRDLDGNHEDALSRAVKLARANPGSALALRLAGDLHHEAALRARKVAAGTASAAARKAEREASAHLASARDALSKARRLAPDCVDVASAYADVLASSSMLQDAEVEYRSALAIPLPVDPALNNAAYWFHGRVERTTVNARVALARDTADIGYGRLKNRMIDASIAGMLKSAADLAAADEVTIKAERDAMLVIRKNARAIVLEFPGSARAHYFHGYTDLKLTRLLDESIDKRSLLRRSTLAIADRAAEKFPNSAVQASFRAKLLYILGEYDAAESECRRGLAMKNPDDPADDCIPPGAIGGLNHGARLVTLASEFHEVINKILWAADAYWNSMTQEKRREFLSVRFDALQEDYNKVDSSSSFNVSDVPSLGEKHKSYRFWVCPLCDCNSKKHTDTVSLLSHMCSKHQRAVLPRLQSVLDQKLDCSAFEGDETSCDMVTFSKDSDQQDIVCFKERDRMFRWLFDKPSSGVKTSSLAQLIETKCRRGAILLDHIKGKLKNLSTDKHSAEFAEALPGIQELWISFVKESAIDYRGVILAIGRSLLWRKLKKCMSEDPEFGAKRITAADIDEMLAIVGFDSGSSAAEAKTQAHMSSHSDEAQQRNEDRQESDVYAETRSSGTTVNMKSQYPPTNMDENGNNLDEQLEKLEIDPNSARPSSTSQPTKIENGAHNTSGSSGQFSEETTNTNIYQKGVDILNQTSEVCEDIFFLHLIIQAMWNLRPFRNSLLNRPPVNFQSSHDGSCIADIFYDIFSAWEKNDHQRTFYSLTSLKTNLCQIAEDINIFQKLRAGRSFSSEILAIVLKGLHMSEASLHFYFDDKIQGQVIKSFADLLYAMNEQLCDQEECQSCGNLKNIDHFLLNTPDFFSIVLNCTDSSESHVSLSKLLVGCKSPPDITLTTKYTLASMICCSDGQYVCISRDQNKWLIYDIRTLEAEDSWERLVQRFADSELRPEVIFFEMGSTEMLCMMLNTDAGNAAEIMRMHHEGRFTEAINRAVKLGLKNQGSTLALNLIGTLHQIAYTACSVISCREEGGFGRKEGSAEAKHKRSALAAFSNAAWLAPNCVDIAVSHSEMLAEHERCEEAQAELLRALQISDPDDPAEHDVGCDVYDGETKTRAERVLKARVRCHHAMDRLETLIRGQFIPGESVKVLEGIELGGDAAAEARARAKHLAVTFPWSPRAQLLRVYVDLQRVRGFDAAIDKRRFLQRTLGMVHDVAETFHCSLVIALFRARLLFVLDQYDDVERECNGALEIDNPDDPSADDLPPGSVSGAEYGDRVTFVKNQLRTLMKKMIFAAGIYSRILTHEEEDSLMSVRVKSLTEHCNATDKSSAKIISDALRFFKGNNSWSFWICPLSSRCDGRKFVDTSSLWKHLCGKHPEASWEKLQSVLGPKLSDNTPEGDSSLEWLTFGQDSDQHDIFRLIKMDDMFNSLIRLAAGGLEPDFVEMRKQKCREGAEILEGIKKRLRTMPADLSSSQSKLKERMAGDPNIVGHIDASKIDPIFDDAPSAHGRNFSIRHNSIPSNGHKMGTTSRQNLKPSCSNGTLKVDEGHQESEVCVEDGKSGAKAHQKLSCPPMDVEGTEMEIAKVLANMERNLGLEVTYGQSGEEMANTTSYESVDILNKENTDKDLFILHAIIQSLWNLRYLRDEFLMGTPAWILNINDNYCIAELIHGIFSAWSKNEHDGVAVLLASVKASLCEIANENMFQKLQAGKNLASKVVATILQGLHISEASLHFCFNSEIGGRVVSPISCGDCICRTHNLFGIMCGKSFDEKEHTTIFYRLDAGSPQTITIKSFAEVPVLYDDQLCFEDNCEYCGNPKNVDVSLSNTPHFFTIGLDWFGGSENQGQLTELLVGSAHPIDIKLLCKGVHSSINYSLASMISYADGRYVCFARDQDKWLICDAQTIEVVDSWEQLLDRFRDCKLRPEVLFFEVIK</sequence>
<feature type="region of interest" description="Disordered" evidence="1">
    <location>
        <begin position="600"/>
        <end position="654"/>
    </location>
</feature>
<evidence type="ECO:0000259" key="2">
    <source>
        <dbReference type="Pfam" id="PF00443"/>
    </source>
</evidence>
<dbReference type="EnsemblPlants" id="LPERR11G15270.1">
    <property type="protein sequence ID" value="LPERR11G15270.1"/>
    <property type="gene ID" value="LPERR11G15270"/>
</dbReference>
<feature type="domain" description="DUF629" evidence="3">
    <location>
        <begin position="346"/>
        <end position="441"/>
    </location>
</feature>
<dbReference type="InterPro" id="IPR006865">
    <property type="entry name" value="DUF629"/>
</dbReference>
<evidence type="ECO:0000259" key="3">
    <source>
        <dbReference type="Pfam" id="PF04780"/>
    </source>
</evidence>
<dbReference type="SUPFAM" id="SSF54001">
    <property type="entry name" value="Cysteine proteinases"/>
    <property type="match status" value="2"/>
</dbReference>
<protein>
    <recommendedName>
        <fullName evidence="6">USP domain-containing protein</fullName>
    </recommendedName>
</protein>
<dbReference type="PANTHER" id="PTHR34465:SF5">
    <property type="entry name" value="OS11G0598900 PROTEIN"/>
    <property type="match status" value="1"/>
</dbReference>
<organism evidence="4 5">
    <name type="scientific">Leersia perrieri</name>
    <dbReference type="NCBI Taxonomy" id="77586"/>
    <lineage>
        <taxon>Eukaryota</taxon>
        <taxon>Viridiplantae</taxon>
        <taxon>Streptophyta</taxon>
        <taxon>Embryophyta</taxon>
        <taxon>Tracheophyta</taxon>
        <taxon>Spermatophyta</taxon>
        <taxon>Magnoliopsida</taxon>
        <taxon>Liliopsida</taxon>
        <taxon>Poales</taxon>
        <taxon>Poaceae</taxon>
        <taxon>BOP clade</taxon>
        <taxon>Oryzoideae</taxon>
        <taxon>Oryzeae</taxon>
        <taxon>Oryzinae</taxon>
        <taxon>Leersia</taxon>
    </lineage>
</organism>
<dbReference type="SUPFAM" id="SSF48452">
    <property type="entry name" value="TPR-like"/>
    <property type="match status" value="1"/>
</dbReference>